<evidence type="ECO:0000313" key="7">
    <source>
        <dbReference type="EMBL" id="MEI5906762.1"/>
    </source>
</evidence>
<dbReference type="CDD" id="cd01878">
    <property type="entry name" value="HflX"/>
    <property type="match status" value="1"/>
</dbReference>
<comment type="function">
    <text evidence="5">GTPase that associates with the 50S ribosomal subunit and may have a role during protein synthesis or ribosome biogenesis.</text>
</comment>
<protein>
    <recommendedName>
        <fullName evidence="5">GTPase HflX</fullName>
    </recommendedName>
    <alternativeName>
        <fullName evidence="5">GTP-binding protein HflX</fullName>
    </alternativeName>
</protein>
<evidence type="ECO:0000256" key="1">
    <source>
        <dbReference type="ARBA" id="ARBA00022723"/>
    </source>
</evidence>
<gene>
    <name evidence="5 7" type="primary">hflX</name>
    <name evidence="7" type="ORF">WAK64_06785</name>
</gene>
<dbReference type="PROSITE" id="PS51705">
    <property type="entry name" value="G_HFLX"/>
    <property type="match status" value="1"/>
</dbReference>
<keyword evidence="8" id="KW-1185">Reference proteome</keyword>
<dbReference type="EMBL" id="JBBAXC010000004">
    <property type="protein sequence ID" value="MEI5906762.1"/>
    <property type="molecule type" value="Genomic_DNA"/>
</dbReference>
<dbReference type="PANTHER" id="PTHR10229:SF0">
    <property type="entry name" value="GTP-BINDING PROTEIN 6-RELATED"/>
    <property type="match status" value="1"/>
</dbReference>
<evidence type="ECO:0000256" key="5">
    <source>
        <dbReference type="HAMAP-Rule" id="MF_00900"/>
    </source>
</evidence>
<keyword evidence="1" id="KW-0479">Metal-binding</keyword>
<dbReference type="Gene3D" id="6.10.250.2860">
    <property type="match status" value="1"/>
</dbReference>
<keyword evidence="3" id="KW-0460">Magnesium</keyword>
<name>A0ABU8HC81_9BACI</name>
<evidence type="ECO:0000256" key="3">
    <source>
        <dbReference type="ARBA" id="ARBA00022842"/>
    </source>
</evidence>
<keyword evidence="4 5" id="KW-0342">GTP-binding</keyword>
<dbReference type="InterPro" id="IPR016496">
    <property type="entry name" value="GTPase_HflX"/>
</dbReference>
<dbReference type="PANTHER" id="PTHR10229">
    <property type="entry name" value="GTP-BINDING PROTEIN HFLX"/>
    <property type="match status" value="1"/>
</dbReference>
<dbReference type="InterPro" id="IPR042108">
    <property type="entry name" value="GTPase_HflX_N_sf"/>
</dbReference>
<dbReference type="InterPro" id="IPR030394">
    <property type="entry name" value="G_HFLX_dom"/>
</dbReference>
<dbReference type="PIRSF" id="PIRSF006809">
    <property type="entry name" value="GTP-binding_hflX_prd"/>
    <property type="match status" value="1"/>
</dbReference>
<feature type="domain" description="Hflx-type G" evidence="6">
    <location>
        <begin position="211"/>
        <end position="373"/>
    </location>
</feature>
<keyword evidence="2 5" id="KW-0547">Nucleotide-binding</keyword>
<dbReference type="SUPFAM" id="SSF52540">
    <property type="entry name" value="P-loop containing nucleoside triphosphate hydrolases"/>
    <property type="match status" value="1"/>
</dbReference>
<evidence type="ECO:0000256" key="4">
    <source>
        <dbReference type="ARBA" id="ARBA00023134"/>
    </source>
</evidence>
<dbReference type="NCBIfam" id="TIGR03156">
    <property type="entry name" value="GTP_HflX"/>
    <property type="match status" value="1"/>
</dbReference>
<comment type="subcellular location">
    <subcellularLocation>
        <location evidence="5">Cytoplasm</location>
    </subcellularLocation>
    <text evidence="5">May associate with membranes.</text>
</comment>
<dbReference type="InterPro" id="IPR032305">
    <property type="entry name" value="GTP-bd_M"/>
</dbReference>
<evidence type="ECO:0000313" key="8">
    <source>
        <dbReference type="Proteomes" id="UP001312865"/>
    </source>
</evidence>
<dbReference type="Gene3D" id="3.40.50.300">
    <property type="entry name" value="P-loop containing nucleotide triphosphate hydrolases"/>
    <property type="match status" value="1"/>
</dbReference>
<comment type="similarity">
    <text evidence="5">Belongs to the TRAFAC class OBG-HflX-like GTPase superfamily. HflX GTPase family.</text>
</comment>
<dbReference type="InterPro" id="IPR025121">
    <property type="entry name" value="GTPase_HflX_N"/>
</dbReference>
<comment type="caution">
    <text evidence="7">The sequence shown here is derived from an EMBL/GenBank/DDBJ whole genome shotgun (WGS) entry which is preliminary data.</text>
</comment>
<dbReference type="InterPro" id="IPR006073">
    <property type="entry name" value="GTP-bd"/>
</dbReference>
<sequence length="429" mass="48995">MKYRLIFRNEDVCLNKITLEKVIIVGCQLDEEDERFHYSMDELTSLTETAEGNVVATLTQKRDRVHPSTYIGKGKVEELVLLVEQFEPDLIIFNDELSPSQIRNLSEDINVKIIDRTQLILDIFAKRARSKEGKLQVELAQLQYLLPRLGGQGLALSRLGGGIGTRGPGETKLESDRRHIRRRLDDIKSQLRTIVQHRERYRERRKKNRVFQIALVGYTNAGKSTIFNRLSSANSYEEDQLFATLDPMTRRVGLPSGYQALLTDTVGFIQDLPTTLVAAFRSTLEEVKEADLLLHVVDGSNAEFRHHEDTVHELLEELDMSSIPQITVYNKKDLFQHDFIPASSFQQVVVSAKEQKDQQYLKEIIEKKMISMMDAYHITVPASEGKVIAQLKGESILTSLEFNEETSHYIAQGYVMKDHPVSGEIAKYQ</sequence>
<dbReference type="PRINTS" id="PR00326">
    <property type="entry name" value="GTP1OBG"/>
</dbReference>
<reference evidence="7 8" key="1">
    <citation type="journal article" date="2018" name="J. Microbiol.">
        <title>Bacillus spongiae sp. nov., isolated from sponge of Jeju Island.</title>
        <authorList>
            <person name="Lee G.E."/>
            <person name="Im W.T."/>
            <person name="Park J.S."/>
        </authorList>
    </citation>
    <scope>NUCLEOTIDE SEQUENCE [LARGE SCALE GENOMIC DNA]</scope>
    <source>
        <strain evidence="7 8">135PIL107-10</strain>
    </source>
</reference>
<dbReference type="HAMAP" id="MF_00900">
    <property type="entry name" value="GTPase_HflX"/>
    <property type="match status" value="1"/>
</dbReference>
<keyword evidence="5" id="KW-0963">Cytoplasm</keyword>
<evidence type="ECO:0000256" key="2">
    <source>
        <dbReference type="ARBA" id="ARBA00022741"/>
    </source>
</evidence>
<dbReference type="Pfam" id="PF01926">
    <property type="entry name" value="MMR_HSR1"/>
    <property type="match status" value="1"/>
</dbReference>
<evidence type="ECO:0000259" key="6">
    <source>
        <dbReference type="PROSITE" id="PS51705"/>
    </source>
</evidence>
<dbReference type="Pfam" id="PF16360">
    <property type="entry name" value="GTP-bdg_M"/>
    <property type="match status" value="1"/>
</dbReference>
<proteinExistence type="inferred from homology"/>
<dbReference type="Proteomes" id="UP001312865">
    <property type="component" value="Unassembled WGS sequence"/>
</dbReference>
<dbReference type="Gene3D" id="3.40.50.11060">
    <property type="entry name" value="GTPase HflX, N-terminal domain"/>
    <property type="match status" value="1"/>
</dbReference>
<dbReference type="InterPro" id="IPR027417">
    <property type="entry name" value="P-loop_NTPase"/>
</dbReference>
<accession>A0ABU8HC81</accession>
<comment type="subunit">
    <text evidence="5">Monomer. Associates with the 50S ribosomal subunit.</text>
</comment>
<organism evidence="7 8">
    <name type="scientific">Bacillus spongiae</name>
    <dbReference type="NCBI Taxonomy" id="2683610"/>
    <lineage>
        <taxon>Bacteria</taxon>
        <taxon>Bacillati</taxon>
        <taxon>Bacillota</taxon>
        <taxon>Bacilli</taxon>
        <taxon>Bacillales</taxon>
        <taxon>Bacillaceae</taxon>
        <taxon>Bacillus</taxon>
    </lineage>
</organism>
<dbReference type="Pfam" id="PF13167">
    <property type="entry name" value="GTP-bdg_N"/>
    <property type="match status" value="1"/>
</dbReference>